<gene>
    <name evidence="1" type="ORF">LCGC14_2289390</name>
</gene>
<dbReference type="EMBL" id="LAZR01032031">
    <property type="protein sequence ID" value="KKL52048.1"/>
    <property type="molecule type" value="Genomic_DNA"/>
</dbReference>
<evidence type="ECO:0000313" key="1">
    <source>
        <dbReference type="EMBL" id="KKL52048.1"/>
    </source>
</evidence>
<proteinExistence type="predicted"/>
<accession>A0A0F9CRL2</accession>
<comment type="caution">
    <text evidence="1">The sequence shown here is derived from an EMBL/GenBank/DDBJ whole genome shotgun (WGS) entry which is preliminary data.</text>
</comment>
<protein>
    <submittedName>
        <fullName evidence="1">Uncharacterized protein</fullName>
    </submittedName>
</protein>
<sequence>MAFQVTDWNLTPNQRFFVKLSDGGSQIQIDIYNTQADMDASTNRVASATVSFGTDVEVIITPDSTEPSSGEALAKFNTDLSYDLKATGADGDPTKKFQIGPFTDMPPIEDALLVTEAMIQARATLEINKGTHSKLSRTLQLDSHYPDLVEGDIVSLSSTKRGLASVRNRIDDLTIKVVIDESKEVDFFDTLEVTEYVDIVR</sequence>
<name>A0A0F9CRL2_9ZZZZ</name>
<reference evidence="1" key="1">
    <citation type="journal article" date="2015" name="Nature">
        <title>Complex archaea that bridge the gap between prokaryotes and eukaryotes.</title>
        <authorList>
            <person name="Spang A."/>
            <person name="Saw J.H."/>
            <person name="Jorgensen S.L."/>
            <person name="Zaremba-Niedzwiedzka K."/>
            <person name="Martijn J."/>
            <person name="Lind A.E."/>
            <person name="van Eijk R."/>
            <person name="Schleper C."/>
            <person name="Guy L."/>
            <person name="Ettema T.J."/>
        </authorList>
    </citation>
    <scope>NUCLEOTIDE SEQUENCE</scope>
</reference>
<dbReference type="AlphaFoldDB" id="A0A0F9CRL2"/>
<organism evidence="1">
    <name type="scientific">marine sediment metagenome</name>
    <dbReference type="NCBI Taxonomy" id="412755"/>
    <lineage>
        <taxon>unclassified sequences</taxon>
        <taxon>metagenomes</taxon>
        <taxon>ecological metagenomes</taxon>
    </lineage>
</organism>